<gene>
    <name evidence="8" type="ORF">DB43_HC00240</name>
</gene>
<dbReference type="PATRIC" id="fig|83552.4.peg.1912"/>
<feature type="transmembrane region" description="Helical" evidence="6">
    <location>
        <begin position="249"/>
        <end position="273"/>
    </location>
</feature>
<dbReference type="GO" id="GO:0005886">
    <property type="term" value="C:plasma membrane"/>
    <property type="evidence" value="ECO:0007669"/>
    <property type="project" value="UniProtKB-SubCell"/>
</dbReference>
<feature type="transmembrane region" description="Helical" evidence="6">
    <location>
        <begin position="285"/>
        <end position="308"/>
    </location>
</feature>
<dbReference type="PANTHER" id="PTHR32322:SF18">
    <property type="entry name" value="S-ADENOSYLMETHIONINE_S-ADENOSYLHOMOCYSTEINE TRANSPORTER"/>
    <property type="match status" value="1"/>
</dbReference>
<evidence type="ECO:0000256" key="3">
    <source>
        <dbReference type="ARBA" id="ARBA00022692"/>
    </source>
</evidence>
<sequence length="340" mass="38137">MRRLFVTKGCIKIIFKYIVGISTSLILFGGHQMIVGIAYMIGACLCWGLVFVIPNLFPDFSPFEIMLGRCFFYGMLSIGILLSLKRDLIFSLNRRIWIAGAILALVGSLIHYCSLVLSMRYVNSTIPTLLLGLTPVCMILIDIRKTKTKKLRDFFVPCTLILVGFIFVNIPTLAWDTNVSIENYAWGFFWSLVALATWICFIAGSANFLKSTSSLKASDWITVLGVATFLWTVLLCTSSLFFVNTSINHYFIMSNGFLLATALLGVCSSWLGYYMWNQATLRLPLSLAGQLSVLEIVFGLSFIHLANWKFPENIEILGIMTILSGIVLNLFMFQESAYQS</sequence>
<protein>
    <recommendedName>
        <fullName evidence="7">EamA domain-containing protein</fullName>
    </recommendedName>
</protein>
<dbReference type="EMBL" id="JSAM01000098">
    <property type="protein sequence ID" value="KIA76959.1"/>
    <property type="molecule type" value="Genomic_DNA"/>
</dbReference>
<feature type="transmembrane region" description="Helical" evidence="6">
    <location>
        <begin position="155"/>
        <end position="175"/>
    </location>
</feature>
<evidence type="ECO:0000256" key="2">
    <source>
        <dbReference type="ARBA" id="ARBA00022475"/>
    </source>
</evidence>
<dbReference type="Pfam" id="PF00892">
    <property type="entry name" value="EamA"/>
    <property type="match status" value="1"/>
</dbReference>
<keyword evidence="5 6" id="KW-0472">Membrane</keyword>
<proteinExistence type="predicted"/>
<keyword evidence="3 6" id="KW-0812">Transmembrane</keyword>
<dbReference type="Proteomes" id="UP000031307">
    <property type="component" value="Unassembled WGS sequence"/>
</dbReference>
<evidence type="ECO:0000256" key="5">
    <source>
        <dbReference type="ARBA" id="ARBA00023136"/>
    </source>
</evidence>
<evidence type="ECO:0000256" key="4">
    <source>
        <dbReference type="ARBA" id="ARBA00022989"/>
    </source>
</evidence>
<keyword evidence="4 6" id="KW-1133">Transmembrane helix</keyword>
<dbReference type="InterPro" id="IPR037185">
    <property type="entry name" value="EmrE-like"/>
</dbReference>
<reference evidence="8 9" key="1">
    <citation type="journal article" date="2014" name="Mol. Biol. Evol.">
        <title>Massive expansion of Ubiquitination-related gene families within the Chlamydiae.</title>
        <authorList>
            <person name="Domman D."/>
            <person name="Collingro A."/>
            <person name="Lagkouvardos I."/>
            <person name="Gehre L."/>
            <person name="Weinmaier T."/>
            <person name="Rattei T."/>
            <person name="Subtil A."/>
            <person name="Horn M."/>
        </authorList>
    </citation>
    <scope>NUCLEOTIDE SEQUENCE [LARGE SCALE GENOMIC DNA]</scope>
    <source>
        <strain evidence="8 9">OEW1</strain>
    </source>
</reference>
<dbReference type="SUPFAM" id="SSF103481">
    <property type="entry name" value="Multidrug resistance efflux transporter EmrE"/>
    <property type="match status" value="2"/>
</dbReference>
<keyword evidence="2" id="KW-1003">Cell membrane</keyword>
<evidence type="ECO:0000313" key="9">
    <source>
        <dbReference type="Proteomes" id="UP000031307"/>
    </source>
</evidence>
<dbReference type="InterPro" id="IPR000620">
    <property type="entry name" value="EamA_dom"/>
</dbReference>
<feature type="transmembrane region" description="Helical" evidence="6">
    <location>
        <begin position="125"/>
        <end position="143"/>
    </location>
</feature>
<feature type="transmembrane region" description="Helical" evidence="6">
    <location>
        <begin position="187"/>
        <end position="209"/>
    </location>
</feature>
<feature type="transmembrane region" description="Helical" evidence="6">
    <location>
        <begin position="96"/>
        <end position="119"/>
    </location>
</feature>
<feature type="transmembrane region" description="Helical" evidence="6">
    <location>
        <begin position="221"/>
        <end position="243"/>
    </location>
</feature>
<evidence type="ECO:0000313" key="8">
    <source>
        <dbReference type="EMBL" id="KIA76959.1"/>
    </source>
</evidence>
<feature type="transmembrane region" description="Helical" evidence="6">
    <location>
        <begin position="314"/>
        <end position="333"/>
    </location>
</feature>
<accession>A0A0C1EKB3</accession>
<feature type="transmembrane region" description="Helical" evidence="6">
    <location>
        <begin position="13"/>
        <end position="30"/>
    </location>
</feature>
<feature type="domain" description="EamA" evidence="7">
    <location>
        <begin position="36"/>
        <end position="168"/>
    </location>
</feature>
<evidence type="ECO:0000259" key="7">
    <source>
        <dbReference type="Pfam" id="PF00892"/>
    </source>
</evidence>
<dbReference type="AlphaFoldDB" id="A0A0C1EKB3"/>
<name>A0A0C1EKB3_9BACT</name>
<dbReference type="PANTHER" id="PTHR32322">
    <property type="entry name" value="INNER MEMBRANE TRANSPORTER"/>
    <property type="match status" value="1"/>
</dbReference>
<dbReference type="InterPro" id="IPR050638">
    <property type="entry name" value="AA-Vitamin_Transporters"/>
</dbReference>
<organism evidence="8 9">
    <name type="scientific">Parachlamydia acanthamoebae</name>
    <dbReference type="NCBI Taxonomy" id="83552"/>
    <lineage>
        <taxon>Bacteria</taxon>
        <taxon>Pseudomonadati</taxon>
        <taxon>Chlamydiota</taxon>
        <taxon>Chlamydiia</taxon>
        <taxon>Parachlamydiales</taxon>
        <taxon>Parachlamydiaceae</taxon>
        <taxon>Parachlamydia</taxon>
    </lineage>
</organism>
<comment type="caution">
    <text evidence="8">The sequence shown here is derived from an EMBL/GenBank/DDBJ whole genome shotgun (WGS) entry which is preliminary data.</text>
</comment>
<comment type="subcellular location">
    <subcellularLocation>
        <location evidence="1">Cell membrane</location>
        <topology evidence="1">Multi-pass membrane protein</topology>
    </subcellularLocation>
</comment>
<evidence type="ECO:0000256" key="6">
    <source>
        <dbReference type="SAM" id="Phobius"/>
    </source>
</evidence>
<evidence type="ECO:0000256" key="1">
    <source>
        <dbReference type="ARBA" id="ARBA00004651"/>
    </source>
</evidence>
<feature type="transmembrane region" description="Helical" evidence="6">
    <location>
        <begin position="63"/>
        <end position="84"/>
    </location>
</feature>